<proteinExistence type="predicted"/>
<dbReference type="STRING" id="549789.NIES30_10275"/>
<name>A0A1U7J6F4_9CYAN</name>
<dbReference type="OrthoDB" id="515405at2"/>
<evidence type="ECO:0000313" key="1">
    <source>
        <dbReference type="EMBL" id="OKH48403.1"/>
    </source>
</evidence>
<evidence type="ECO:0000313" key="2">
    <source>
        <dbReference type="Proteomes" id="UP000185557"/>
    </source>
</evidence>
<keyword evidence="2" id="KW-1185">Reference proteome</keyword>
<organism evidence="1 2">
    <name type="scientific">Phormidium tenue NIES-30</name>
    <dbReference type="NCBI Taxonomy" id="549789"/>
    <lineage>
        <taxon>Bacteria</taxon>
        <taxon>Bacillati</taxon>
        <taxon>Cyanobacteriota</taxon>
        <taxon>Cyanophyceae</taxon>
        <taxon>Oscillatoriophycideae</taxon>
        <taxon>Oscillatoriales</taxon>
        <taxon>Oscillatoriaceae</taxon>
        <taxon>Phormidium</taxon>
    </lineage>
</organism>
<reference evidence="1 2" key="1">
    <citation type="submission" date="2016-11" db="EMBL/GenBank/DDBJ databases">
        <title>Draft Genome Sequences of Nine Cyanobacterial Strains from Diverse Habitats.</title>
        <authorList>
            <person name="Zhu T."/>
            <person name="Hou S."/>
            <person name="Lu X."/>
            <person name="Hess W.R."/>
        </authorList>
    </citation>
    <scope>NUCLEOTIDE SEQUENCE [LARGE SCALE GENOMIC DNA]</scope>
    <source>
        <strain evidence="1 2">NIES-30</strain>
    </source>
</reference>
<gene>
    <name evidence="1" type="ORF">NIES30_10275</name>
</gene>
<dbReference type="Proteomes" id="UP000185557">
    <property type="component" value="Unassembled WGS sequence"/>
</dbReference>
<comment type="caution">
    <text evidence="1">The sequence shown here is derived from an EMBL/GenBank/DDBJ whole genome shotgun (WGS) entry which is preliminary data.</text>
</comment>
<dbReference type="RefSeq" id="WP_073608331.1">
    <property type="nucleotide sequence ID" value="NZ_MRCG01000006.1"/>
</dbReference>
<dbReference type="EMBL" id="MRCG01000006">
    <property type="protein sequence ID" value="OKH48403.1"/>
    <property type="molecule type" value="Genomic_DNA"/>
</dbReference>
<dbReference type="AlphaFoldDB" id="A0A1U7J6F4"/>
<protein>
    <submittedName>
        <fullName evidence="1">Uncharacterized protein</fullName>
    </submittedName>
</protein>
<accession>A0A1U7J6F4</accession>
<sequence length="142" mass="16013">MTQPRSRNRNRSKRRSIFCSIHGGYLDSVSQKYPLFATKPEHLQQTGLSRRVALTLVAGLGTVPITGEWLEAFWCDRCQATQWYHVRKTGANQYTLCTAPAALWMQAAGVILPTGNPTVGEFTRRQARQTTYGGVKDFYRMG</sequence>